<dbReference type="InterPro" id="IPR011006">
    <property type="entry name" value="CheY-like_superfamily"/>
</dbReference>
<dbReference type="PANTHER" id="PTHR45228">
    <property type="entry name" value="CYCLIC DI-GMP PHOSPHODIESTERASE TM_0186-RELATED"/>
    <property type="match status" value="1"/>
</dbReference>
<evidence type="ECO:0000256" key="3">
    <source>
        <dbReference type="SAM" id="MobiDB-lite"/>
    </source>
</evidence>
<organism evidence="6 7">
    <name type="scientific">Thermus thermophilus</name>
    <dbReference type="NCBI Taxonomy" id="274"/>
    <lineage>
        <taxon>Bacteria</taxon>
        <taxon>Thermotogati</taxon>
        <taxon>Deinococcota</taxon>
        <taxon>Deinococci</taxon>
        <taxon>Thermales</taxon>
        <taxon>Thermaceae</taxon>
        <taxon>Thermus</taxon>
    </lineage>
</organism>
<keyword evidence="1" id="KW-0597">Phosphoprotein</keyword>
<dbReference type="InterPro" id="IPR003607">
    <property type="entry name" value="HD/PDEase_dom"/>
</dbReference>
<accession>A0A3P4ARL1</accession>
<dbReference type="SUPFAM" id="SSF52172">
    <property type="entry name" value="CheY-like"/>
    <property type="match status" value="1"/>
</dbReference>
<dbReference type="Gene3D" id="3.40.50.2300">
    <property type="match status" value="1"/>
</dbReference>
<dbReference type="InterPro" id="IPR052020">
    <property type="entry name" value="Cyclic_di-GMP/3'3'-cGAMP_PDE"/>
</dbReference>
<dbReference type="SMART" id="SM00448">
    <property type="entry name" value="REC"/>
    <property type="match status" value="1"/>
</dbReference>
<feature type="region of interest" description="Disordered" evidence="3">
    <location>
        <begin position="266"/>
        <end position="376"/>
    </location>
</feature>
<evidence type="ECO:0000313" key="6">
    <source>
        <dbReference type="EMBL" id="VCU53004.1"/>
    </source>
</evidence>
<feature type="domain" description="HD-GYP" evidence="5">
    <location>
        <begin position="126"/>
        <end position="249"/>
    </location>
</feature>
<dbReference type="GO" id="GO:0000160">
    <property type="term" value="P:phosphorelay signal transduction system"/>
    <property type="evidence" value="ECO:0007669"/>
    <property type="project" value="InterPro"/>
</dbReference>
<dbReference type="InterPro" id="IPR001789">
    <property type="entry name" value="Sig_transdc_resp-reg_receiver"/>
</dbReference>
<dbReference type="PROSITE" id="PS50110">
    <property type="entry name" value="RESPONSE_REGULATORY"/>
    <property type="match status" value="1"/>
</dbReference>
<dbReference type="Proteomes" id="UP000279841">
    <property type="component" value="Chromosome"/>
</dbReference>
<evidence type="ECO:0000313" key="7">
    <source>
        <dbReference type="Proteomes" id="UP000279841"/>
    </source>
</evidence>
<dbReference type="Pfam" id="PF13487">
    <property type="entry name" value="HD_5"/>
    <property type="match status" value="1"/>
</dbReference>
<dbReference type="PANTHER" id="PTHR45228:SF4">
    <property type="entry name" value="LIPOPROTEIN"/>
    <property type="match status" value="1"/>
</dbReference>
<dbReference type="EMBL" id="LR027517">
    <property type="protein sequence ID" value="VCU53004.1"/>
    <property type="molecule type" value="Genomic_DNA"/>
</dbReference>
<gene>
    <name evidence="6" type="primary">rpfG_1</name>
    <name evidence="6" type="ORF">TTHN1_00763</name>
</gene>
<sequence length="376" mass="41201">MNPTVLVAEDDPVQRLLLRRALEPLGVEVRLAHHGREALDLALEAPPHLVLTDLHMPHMDGLELTRRLKALDPLLPVLLFTADRDHETRLRGLEAGADDFLNRPFDLTELRLRVKGHLERRRLQEKLEDLERALLALVRAVEAKDPYTAGHAERVARYALLGARELGAGEEELQDLHMGALLHDVGKIGLPDRILRGEAPLSEADWRLIQAHPVKGDEILTPLKAHPRLRPYVRWHHEKLDGSGYPDGLTEIPLLVQVLSAADHVRRPHQPQDLPEGRKARGSPGGPGAGGPGRETRPRGGAGLAVGPPARGLRGRGTRTSPLGTPKGPTSPLPGRAPSASRRRRGPGGWRARRRSPPRCRTPGPRPPGRPGRGPG</sequence>
<proteinExistence type="predicted"/>
<evidence type="ECO:0000259" key="4">
    <source>
        <dbReference type="PROSITE" id="PS50110"/>
    </source>
</evidence>
<dbReference type="Pfam" id="PF00072">
    <property type="entry name" value="Response_reg"/>
    <property type="match status" value="1"/>
</dbReference>
<dbReference type="InterPro" id="IPR037522">
    <property type="entry name" value="HD_GYP_dom"/>
</dbReference>
<evidence type="ECO:0000259" key="5">
    <source>
        <dbReference type="PROSITE" id="PS51832"/>
    </source>
</evidence>
<name>A0A3P4ARL1_THETH</name>
<dbReference type="AlphaFoldDB" id="A0A3P4ARL1"/>
<feature type="modified residue" description="4-aspartylphosphate" evidence="1">
    <location>
        <position position="53"/>
    </location>
</feature>
<keyword evidence="2" id="KW-0175">Coiled coil</keyword>
<evidence type="ECO:0000256" key="1">
    <source>
        <dbReference type="PROSITE-ProRule" id="PRU00169"/>
    </source>
</evidence>
<feature type="compositionally biased region" description="Basic residues" evidence="3">
    <location>
        <begin position="341"/>
        <end position="358"/>
    </location>
</feature>
<dbReference type="CDD" id="cd00077">
    <property type="entry name" value="HDc"/>
    <property type="match status" value="1"/>
</dbReference>
<dbReference type="PROSITE" id="PS51832">
    <property type="entry name" value="HD_GYP"/>
    <property type="match status" value="1"/>
</dbReference>
<feature type="domain" description="Response regulatory" evidence="4">
    <location>
        <begin position="4"/>
        <end position="118"/>
    </location>
</feature>
<dbReference type="SUPFAM" id="SSF109604">
    <property type="entry name" value="HD-domain/PDEase-like"/>
    <property type="match status" value="1"/>
</dbReference>
<reference evidence="6 7" key="1">
    <citation type="submission" date="2018-10" db="EMBL/GenBank/DDBJ databases">
        <authorList>
            <person name="Peiro R."/>
            <person name="Begona"/>
            <person name="Cbmso G."/>
            <person name="Lopez M."/>
            <person name="Gonzalez S."/>
            <person name="Sacristan E."/>
            <person name="Castillo E."/>
        </authorList>
    </citation>
    <scope>NUCLEOTIDE SEQUENCE [LARGE SCALE GENOMIC DNA]</scope>
    <source>
        <strain evidence="6">TTHNAR1</strain>
    </source>
</reference>
<protein>
    <submittedName>
        <fullName evidence="6">Cyclic di-GMP phosphodiesterase response regulator RpfG</fullName>
    </submittedName>
</protein>
<feature type="coiled-coil region" evidence="2">
    <location>
        <begin position="113"/>
        <end position="140"/>
    </location>
</feature>
<evidence type="ECO:0000256" key="2">
    <source>
        <dbReference type="SAM" id="Coils"/>
    </source>
</evidence>
<dbReference type="Gene3D" id="1.10.3210.10">
    <property type="entry name" value="Hypothetical protein af1432"/>
    <property type="match status" value="1"/>
</dbReference>
<feature type="compositionally biased region" description="Gly residues" evidence="3">
    <location>
        <begin position="283"/>
        <end position="293"/>
    </location>
</feature>